<proteinExistence type="predicted"/>
<sequence length="34" mass="3547">MGQDAIKAIFGVNGLMVSDWLPTDQDIAAITAAL</sequence>
<dbReference type="AlphaFoldDB" id="A0A7W6CTP1"/>
<organism evidence="1 2">
    <name type="scientific">Novosphingobium sediminicola</name>
    <dbReference type="NCBI Taxonomy" id="563162"/>
    <lineage>
        <taxon>Bacteria</taxon>
        <taxon>Pseudomonadati</taxon>
        <taxon>Pseudomonadota</taxon>
        <taxon>Alphaproteobacteria</taxon>
        <taxon>Sphingomonadales</taxon>
        <taxon>Sphingomonadaceae</taxon>
        <taxon>Novosphingobium</taxon>
    </lineage>
</organism>
<comment type="caution">
    <text evidence="1">The sequence shown here is derived from an EMBL/GenBank/DDBJ whole genome shotgun (WGS) entry which is preliminary data.</text>
</comment>
<evidence type="ECO:0000313" key="2">
    <source>
        <dbReference type="Proteomes" id="UP000548867"/>
    </source>
</evidence>
<dbReference type="EMBL" id="JACIDX010000029">
    <property type="protein sequence ID" value="MBB3957667.1"/>
    <property type="molecule type" value="Genomic_DNA"/>
</dbReference>
<keyword evidence="2" id="KW-1185">Reference proteome</keyword>
<gene>
    <name evidence="1" type="ORF">GGR38_004641</name>
</gene>
<dbReference type="Proteomes" id="UP000548867">
    <property type="component" value="Unassembled WGS sequence"/>
</dbReference>
<reference evidence="1 2" key="1">
    <citation type="submission" date="2020-08" db="EMBL/GenBank/DDBJ databases">
        <title>Genomic Encyclopedia of Type Strains, Phase IV (KMG-IV): sequencing the most valuable type-strain genomes for metagenomic binning, comparative biology and taxonomic classification.</title>
        <authorList>
            <person name="Goeker M."/>
        </authorList>
    </citation>
    <scope>NUCLEOTIDE SEQUENCE [LARGE SCALE GENOMIC DNA]</scope>
    <source>
        <strain evidence="1 2">DSM 27057</strain>
    </source>
</reference>
<evidence type="ECO:0000313" key="1">
    <source>
        <dbReference type="EMBL" id="MBB3957667.1"/>
    </source>
</evidence>
<accession>A0A7W6CTP1</accession>
<protein>
    <submittedName>
        <fullName evidence="1">Uncharacterized protein</fullName>
    </submittedName>
</protein>
<name>A0A7W6CTP1_9SPHN</name>